<gene>
    <name evidence="1" type="ORF">N657DRAFT_140950</name>
</gene>
<protein>
    <submittedName>
        <fullName evidence="1">Uncharacterized protein</fullName>
    </submittedName>
</protein>
<accession>A0AAN6Z0W7</accession>
<dbReference type="Proteomes" id="UP001302602">
    <property type="component" value="Unassembled WGS sequence"/>
</dbReference>
<reference evidence="1" key="1">
    <citation type="journal article" date="2023" name="Mol. Phylogenet. Evol.">
        <title>Genome-scale phylogeny and comparative genomics of the fungal order Sordariales.</title>
        <authorList>
            <person name="Hensen N."/>
            <person name="Bonometti L."/>
            <person name="Westerberg I."/>
            <person name="Brannstrom I.O."/>
            <person name="Guillou S."/>
            <person name="Cros-Aarteil S."/>
            <person name="Calhoun S."/>
            <person name="Haridas S."/>
            <person name="Kuo A."/>
            <person name="Mondo S."/>
            <person name="Pangilinan J."/>
            <person name="Riley R."/>
            <person name="LaButti K."/>
            <person name="Andreopoulos B."/>
            <person name="Lipzen A."/>
            <person name="Chen C."/>
            <person name="Yan M."/>
            <person name="Daum C."/>
            <person name="Ng V."/>
            <person name="Clum A."/>
            <person name="Steindorff A."/>
            <person name="Ohm R.A."/>
            <person name="Martin F."/>
            <person name="Silar P."/>
            <person name="Natvig D.O."/>
            <person name="Lalanne C."/>
            <person name="Gautier V."/>
            <person name="Ament-Velasquez S.L."/>
            <person name="Kruys A."/>
            <person name="Hutchinson M.I."/>
            <person name="Powell A.J."/>
            <person name="Barry K."/>
            <person name="Miller A.N."/>
            <person name="Grigoriev I.V."/>
            <person name="Debuchy R."/>
            <person name="Gladieux P."/>
            <person name="Hiltunen Thoren M."/>
            <person name="Johannesson H."/>
        </authorList>
    </citation>
    <scope>NUCLEOTIDE SEQUENCE</scope>
    <source>
        <strain evidence="1">CBS 731.68</strain>
    </source>
</reference>
<comment type="caution">
    <text evidence="1">The sequence shown here is derived from an EMBL/GenBank/DDBJ whole genome shotgun (WGS) entry which is preliminary data.</text>
</comment>
<organism evidence="1 2">
    <name type="scientific">Parathielavia appendiculata</name>
    <dbReference type="NCBI Taxonomy" id="2587402"/>
    <lineage>
        <taxon>Eukaryota</taxon>
        <taxon>Fungi</taxon>
        <taxon>Dikarya</taxon>
        <taxon>Ascomycota</taxon>
        <taxon>Pezizomycotina</taxon>
        <taxon>Sordariomycetes</taxon>
        <taxon>Sordariomycetidae</taxon>
        <taxon>Sordariales</taxon>
        <taxon>Chaetomiaceae</taxon>
        <taxon>Parathielavia</taxon>
    </lineage>
</organism>
<dbReference type="GeneID" id="87822700"/>
<dbReference type="RefSeq" id="XP_062644574.1">
    <property type="nucleotide sequence ID" value="XM_062785934.1"/>
</dbReference>
<name>A0AAN6Z0W7_9PEZI</name>
<keyword evidence="2" id="KW-1185">Reference proteome</keyword>
<proteinExistence type="predicted"/>
<sequence>MVLSWTRCSLGVVSEFWQVCLSSVRSMSIHCLDACSFSCTIAALGRCELPSIDIPWVQCAYICTLSTRLPCAQPIVLSPFLWSVSTVTAVNIRPANAEPACSVRFHKTSPR</sequence>
<evidence type="ECO:0000313" key="2">
    <source>
        <dbReference type="Proteomes" id="UP001302602"/>
    </source>
</evidence>
<dbReference type="AlphaFoldDB" id="A0AAN6Z0W7"/>
<reference evidence="1" key="2">
    <citation type="submission" date="2023-05" db="EMBL/GenBank/DDBJ databases">
        <authorList>
            <consortium name="Lawrence Berkeley National Laboratory"/>
            <person name="Steindorff A."/>
            <person name="Hensen N."/>
            <person name="Bonometti L."/>
            <person name="Westerberg I."/>
            <person name="Brannstrom I.O."/>
            <person name="Guillou S."/>
            <person name="Cros-Aarteil S."/>
            <person name="Calhoun S."/>
            <person name="Haridas S."/>
            <person name="Kuo A."/>
            <person name="Mondo S."/>
            <person name="Pangilinan J."/>
            <person name="Riley R."/>
            <person name="Labutti K."/>
            <person name="Andreopoulos B."/>
            <person name="Lipzen A."/>
            <person name="Chen C."/>
            <person name="Yanf M."/>
            <person name="Daum C."/>
            <person name="Ng V."/>
            <person name="Clum A."/>
            <person name="Ohm R."/>
            <person name="Martin F."/>
            <person name="Silar P."/>
            <person name="Natvig D."/>
            <person name="Lalanne C."/>
            <person name="Gautier V."/>
            <person name="Ament-Velasquez S.L."/>
            <person name="Kruys A."/>
            <person name="Hutchinson M.I."/>
            <person name="Powell A.J."/>
            <person name="Barry K."/>
            <person name="Miller A.N."/>
            <person name="Grigoriev I.V."/>
            <person name="Debuchy R."/>
            <person name="Gladieux P."/>
            <person name="Thoren M.H."/>
            <person name="Johannesson H."/>
        </authorList>
    </citation>
    <scope>NUCLEOTIDE SEQUENCE</scope>
    <source>
        <strain evidence="1">CBS 731.68</strain>
    </source>
</reference>
<evidence type="ECO:0000313" key="1">
    <source>
        <dbReference type="EMBL" id="KAK4120803.1"/>
    </source>
</evidence>
<dbReference type="EMBL" id="MU853236">
    <property type="protein sequence ID" value="KAK4120803.1"/>
    <property type="molecule type" value="Genomic_DNA"/>
</dbReference>